<keyword evidence="12" id="KW-1185">Reference proteome</keyword>
<gene>
    <name evidence="11" type="primary">LOC113588171</name>
</gene>
<reference evidence="11 12" key="1">
    <citation type="submission" date="2020-05" db="EMBL/GenBank/DDBJ databases">
        <title>Electrophorus electricus (electric eel) genome, fEleEle1, primary haplotype.</title>
        <authorList>
            <person name="Myers G."/>
            <person name="Meyer A."/>
            <person name="Fedrigo O."/>
            <person name="Formenti G."/>
            <person name="Rhie A."/>
            <person name="Tracey A."/>
            <person name="Sims Y."/>
            <person name="Jarvis E.D."/>
        </authorList>
    </citation>
    <scope>NUCLEOTIDE SEQUENCE [LARGE SCALE GENOMIC DNA]</scope>
</reference>
<dbReference type="InterPro" id="IPR015422">
    <property type="entry name" value="PyrdxlP-dep_Trfase_small"/>
</dbReference>
<comment type="catalytic activity">
    <reaction evidence="9">
        <text>L-alanine + 2-oxoglutarate = pyruvate + L-glutamate</text>
        <dbReference type="Rhea" id="RHEA:19453"/>
        <dbReference type="ChEBI" id="CHEBI:15361"/>
        <dbReference type="ChEBI" id="CHEBI:16810"/>
        <dbReference type="ChEBI" id="CHEBI:29985"/>
        <dbReference type="ChEBI" id="CHEBI:57972"/>
        <dbReference type="EC" id="2.6.1.2"/>
    </reaction>
</comment>
<dbReference type="PANTHER" id="PTHR11751">
    <property type="entry name" value="ALANINE AMINOTRANSFERASE"/>
    <property type="match status" value="1"/>
</dbReference>
<name>A0AAY5EWM8_ELEEL</name>
<reference evidence="11" key="2">
    <citation type="submission" date="2025-08" db="UniProtKB">
        <authorList>
            <consortium name="Ensembl"/>
        </authorList>
    </citation>
    <scope>IDENTIFICATION</scope>
</reference>
<keyword evidence="3" id="KW-0032">Aminotransferase</keyword>
<protein>
    <recommendedName>
        <fullName evidence="8">alanine transaminase</fullName>
        <ecNumber evidence="8">2.6.1.2</ecNumber>
    </recommendedName>
</protein>
<dbReference type="GO" id="GO:0030170">
    <property type="term" value="F:pyridoxal phosphate binding"/>
    <property type="evidence" value="ECO:0007669"/>
    <property type="project" value="InterPro"/>
</dbReference>
<accession>A0AAY5EWM8</accession>
<evidence type="ECO:0000256" key="8">
    <source>
        <dbReference type="ARBA" id="ARBA00026106"/>
    </source>
</evidence>
<evidence type="ECO:0000256" key="7">
    <source>
        <dbReference type="ARBA" id="ARBA00025785"/>
    </source>
</evidence>
<comment type="similarity">
    <text evidence="7">Belongs to the class-I pyridoxal-phosphate-dependent aminotransferase family. Alanine aminotransferase subfamily.</text>
</comment>
<dbReference type="Gene3D" id="3.40.640.10">
    <property type="entry name" value="Type I PLP-dependent aspartate aminotransferase-like (Major domain)"/>
    <property type="match status" value="1"/>
</dbReference>
<dbReference type="Proteomes" id="UP000314983">
    <property type="component" value="Chromosome 19"/>
</dbReference>
<evidence type="ECO:0000259" key="10">
    <source>
        <dbReference type="Pfam" id="PF00155"/>
    </source>
</evidence>
<dbReference type="Gene3D" id="3.90.1150.10">
    <property type="entry name" value="Aspartate Aminotransferase, domain 1"/>
    <property type="match status" value="1"/>
</dbReference>
<dbReference type="PANTHER" id="PTHR11751:SF469">
    <property type="entry name" value="ALANINE TRANSAMINASE"/>
    <property type="match status" value="1"/>
</dbReference>
<dbReference type="EC" id="2.6.1.2" evidence="8"/>
<dbReference type="Ensembl" id="ENSEEET00000059520.1">
    <property type="protein sequence ID" value="ENSEEEP00000061122.1"/>
    <property type="gene ID" value="ENSEEEG00000020901.2"/>
</dbReference>
<dbReference type="InterPro" id="IPR004839">
    <property type="entry name" value="Aminotransferase_I/II_large"/>
</dbReference>
<reference evidence="11" key="3">
    <citation type="submission" date="2025-09" db="UniProtKB">
        <authorList>
            <consortium name="Ensembl"/>
        </authorList>
    </citation>
    <scope>IDENTIFICATION</scope>
</reference>
<evidence type="ECO:0000256" key="5">
    <source>
        <dbReference type="ARBA" id="ARBA00022898"/>
    </source>
</evidence>
<dbReference type="Gene3D" id="1.10.287.1970">
    <property type="match status" value="1"/>
</dbReference>
<dbReference type="FunFam" id="3.40.640.10:FF:000129">
    <property type="entry name" value="Alanine aminotransferase 2"/>
    <property type="match status" value="1"/>
</dbReference>
<evidence type="ECO:0000256" key="9">
    <source>
        <dbReference type="ARBA" id="ARBA00047412"/>
    </source>
</evidence>
<evidence type="ECO:0000256" key="2">
    <source>
        <dbReference type="ARBA" id="ARBA00011738"/>
    </source>
</evidence>
<feature type="domain" description="Aminotransferase class I/classII large" evidence="10">
    <location>
        <begin position="18"/>
        <end position="286"/>
    </location>
</feature>
<organism evidence="11 12">
    <name type="scientific">Electrophorus electricus</name>
    <name type="common">Electric eel</name>
    <name type="synonym">Gymnotus electricus</name>
    <dbReference type="NCBI Taxonomy" id="8005"/>
    <lineage>
        <taxon>Eukaryota</taxon>
        <taxon>Metazoa</taxon>
        <taxon>Chordata</taxon>
        <taxon>Craniata</taxon>
        <taxon>Vertebrata</taxon>
        <taxon>Euteleostomi</taxon>
        <taxon>Actinopterygii</taxon>
        <taxon>Neopterygii</taxon>
        <taxon>Teleostei</taxon>
        <taxon>Ostariophysi</taxon>
        <taxon>Gymnotiformes</taxon>
        <taxon>Gymnotoidei</taxon>
        <taxon>Gymnotidae</taxon>
        <taxon>Electrophorus</taxon>
    </lineage>
</organism>
<dbReference type="GO" id="GO:0004021">
    <property type="term" value="F:L-alanine:2-oxoglutarate aminotransferase activity"/>
    <property type="evidence" value="ECO:0007669"/>
    <property type="project" value="UniProtKB-EC"/>
</dbReference>
<keyword evidence="5" id="KW-0663">Pyridoxal phosphate</keyword>
<keyword evidence="4" id="KW-0808">Transferase</keyword>
<dbReference type="AlphaFoldDB" id="A0AAY5EWM8"/>
<evidence type="ECO:0000256" key="1">
    <source>
        <dbReference type="ARBA" id="ARBA00001933"/>
    </source>
</evidence>
<evidence type="ECO:0000313" key="11">
    <source>
        <dbReference type="Ensembl" id="ENSEEEP00000061122.1"/>
    </source>
</evidence>
<proteinExistence type="inferred from homology"/>
<comment type="pathway">
    <text evidence="6">Amino-acid degradation; L-alanine degradation via transaminase pathway; pyruvate from L-alanine: step 1/1.</text>
</comment>
<evidence type="ECO:0000256" key="4">
    <source>
        <dbReference type="ARBA" id="ARBA00022679"/>
    </source>
</evidence>
<dbReference type="Pfam" id="PF00155">
    <property type="entry name" value="Aminotran_1_2"/>
    <property type="match status" value="1"/>
</dbReference>
<dbReference type="CDD" id="cd00609">
    <property type="entry name" value="AAT_like"/>
    <property type="match status" value="1"/>
</dbReference>
<evidence type="ECO:0000256" key="3">
    <source>
        <dbReference type="ARBA" id="ARBA00022576"/>
    </source>
</evidence>
<dbReference type="InterPro" id="IPR045088">
    <property type="entry name" value="ALAT1/2-like"/>
</dbReference>
<dbReference type="InterPro" id="IPR015421">
    <property type="entry name" value="PyrdxlP-dep_Trfase_major"/>
</dbReference>
<sequence length="400" mass="44223">MSDFYSSILQGVKKPYKQVLNLSSGDPQALSLKPLTFVRQVGSALMVYFFCGIYCGVFYKSLGSHLETHGIRKLQHSISDFISRRDGVASDPDNIYITNGSTATLLKLFVPNGSSLQTGVLTPEPSYNGFKFALAAQGALVVPYYLREEQGWAVQLDELHRAVLTAKGYCNLMALYVINPGNPTGHVQTKDSIKDVIRFAAEERLIIMADEVYQSCMIGEGMEFCSYKRALMEMGAPYSNMVELASINSISKGLMGECGLRGGYVELVNFDPSMKQNIFKLFSAMPCASLMGQIALHVMVDPPRPGQPSYPLYTNVRLEGFSLVLTLGVLNSLPAITWQPVMGGMFAFPRVSFSQAAINYSQERGQEPDVMYCLRLLEDEGLCFLPGYELGMTEGIYHIR</sequence>
<dbReference type="InterPro" id="IPR015424">
    <property type="entry name" value="PyrdxlP-dep_Trfase"/>
</dbReference>
<comment type="cofactor">
    <cofactor evidence="1">
        <name>pyridoxal 5'-phosphate</name>
        <dbReference type="ChEBI" id="CHEBI:597326"/>
    </cofactor>
</comment>
<dbReference type="SUPFAM" id="SSF53383">
    <property type="entry name" value="PLP-dependent transferases"/>
    <property type="match status" value="1"/>
</dbReference>
<comment type="subunit">
    <text evidence="2">Homodimer.</text>
</comment>
<dbReference type="GeneTree" id="ENSGT00940000155265"/>
<evidence type="ECO:0000256" key="6">
    <source>
        <dbReference type="ARBA" id="ARBA00025708"/>
    </source>
</evidence>
<evidence type="ECO:0000313" key="12">
    <source>
        <dbReference type="Proteomes" id="UP000314983"/>
    </source>
</evidence>